<evidence type="ECO:0000313" key="2">
    <source>
        <dbReference type="Proteomes" id="UP000807306"/>
    </source>
</evidence>
<dbReference type="OrthoDB" id="2865258at2759"/>
<comment type="caution">
    <text evidence="1">The sequence shown here is derived from an EMBL/GenBank/DDBJ whole genome shotgun (WGS) entry which is preliminary data.</text>
</comment>
<accession>A0A9P6JL96</accession>
<keyword evidence="2" id="KW-1185">Reference proteome</keyword>
<reference evidence="1" key="1">
    <citation type="submission" date="2020-11" db="EMBL/GenBank/DDBJ databases">
        <authorList>
            <consortium name="DOE Joint Genome Institute"/>
            <person name="Ahrendt S."/>
            <person name="Riley R."/>
            <person name="Andreopoulos W."/>
            <person name="Labutti K."/>
            <person name="Pangilinan J."/>
            <person name="Ruiz-Duenas F.J."/>
            <person name="Barrasa J.M."/>
            <person name="Sanchez-Garcia M."/>
            <person name="Camarero S."/>
            <person name="Miyauchi S."/>
            <person name="Serrano A."/>
            <person name="Linde D."/>
            <person name="Babiker R."/>
            <person name="Drula E."/>
            <person name="Ayuso-Fernandez I."/>
            <person name="Pacheco R."/>
            <person name="Padilla G."/>
            <person name="Ferreira P."/>
            <person name="Barriuso J."/>
            <person name="Kellner H."/>
            <person name="Castanera R."/>
            <person name="Alfaro M."/>
            <person name="Ramirez L."/>
            <person name="Pisabarro A.G."/>
            <person name="Kuo A."/>
            <person name="Tritt A."/>
            <person name="Lipzen A."/>
            <person name="He G."/>
            <person name="Yan M."/>
            <person name="Ng V."/>
            <person name="Cullen D."/>
            <person name="Martin F."/>
            <person name="Rosso M.-N."/>
            <person name="Henrissat B."/>
            <person name="Hibbett D."/>
            <person name="Martinez A.T."/>
            <person name="Grigoriev I.V."/>
        </authorList>
    </citation>
    <scope>NUCLEOTIDE SEQUENCE</scope>
    <source>
        <strain evidence="1">CBS 506.95</strain>
    </source>
</reference>
<protein>
    <submittedName>
        <fullName evidence="1">Acid phosphatase-domain-containing protein</fullName>
    </submittedName>
</protein>
<sequence length="405" mass="46894">MSFPQVVGLDTDWTIWQYYLGDNWGKGRGAAAASEDNILRIDRQVLVDKTNQRNQIRVYNDIANIVKDILQNGAKLAISSRNRNKAMCDRALTYFNAPNPNDNYNEWSIIHMVSYDEIVDESKVNHWKRIRGWSGSDYSDMLMFDDEAAHNSVRIEVGVTFQLARDKKGMYWDLYQEGLNAWRRAKWITIPSNPGHSPNRVLIGYSGLPNYWIWMVGHGEGSVDYKVPYRWGYALYVADNIWIAKYFCGLNASWMPPSAKSEVCEVWVKDYDKWASINKIWVPENAGVPAQTSNTTWSFEASGLSQENRDRAIAGYGVYTPYVLFSQHFYIPGMPAPILRRWTEMVIYTQIQRSLIEVVPLSDQQVQQNTNPSPYPFRHQIKAWNITVPKLTWAEFALRLETDFR</sequence>
<dbReference type="PANTHER" id="PTHR17901:SF14">
    <property type="entry name" value="MAGNESIUM-DEPENDENT PHOSPHATASE 1"/>
    <property type="match status" value="1"/>
</dbReference>
<dbReference type="AlphaFoldDB" id="A0A9P6JL96"/>
<organism evidence="1 2">
    <name type="scientific">Crepidotus variabilis</name>
    <dbReference type="NCBI Taxonomy" id="179855"/>
    <lineage>
        <taxon>Eukaryota</taxon>
        <taxon>Fungi</taxon>
        <taxon>Dikarya</taxon>
        <taxon>Basidiomycota</taxon>
        <taxon>Agaricomycotina</taxon>
        <taxon>Agaricomycetes</taxon>
        <taxon>Agaricomycetidae</taxon>
        <taxon>Agaricales</taxon>
        <taxon>Agaricineae</taxon>
        <taxon>Crepidotaceae</taxon>
        <taxon>Crepidotus</taxon>
    </lineage>
</organism>
<proteinExistence type="predicted"/>
<gene>
    <name evidence="1" type="ORF">CPB83DRAFT_860873</name>
</gene>
<dbReference type="InterPro" id="IPR010036">
    <property type="entry name" value="MDP_1_eu_arc"/>
</dbReference>
<dbReference type="Proteomes" id="UP000807306">
    <property type="component" value="Unassembled WGS sequence"/>
</dbReference>
<dbReference type="InterPro" id="IPR023214">
    <property type="entry name" value="HAD_sf"/>
</dbReference>
<dbReference type="EMBL" id="MU157895">
    <property type="protein sequence ID" value="KAF9524658.1"/>
    <property type="molecule type" value="Genomic_DNA"/>
</dbReference>
<dbReference type="GO" id="GO:0003993">
    <property type="term" value="F:acid phosphatase activity"/>
    <property type="evidence" value="ECO:0007669"/>
    <property type="project" value="TreeGrafter"/>
</dbReference>
<dbReference type="Pfam" id="PF12689">
    <property type="entry name" value="Acid_PPase"/>
    <property type="match status" value="1"/>
</dbReference>
<dbReference type="PANTHER" id="PTHR17901">
    <property type="entry name" value="MAGNESIUM-DEPENDENT PHOSPHATASE 1 MDP1"/>
    <property type="match status" value="1"/>
</dbReference>
<name>A0A9P6JL96_9AGAR</name>
<dbReference type="Gene3D" id="3.40.50.1000">
    <property type="entry name" value="HAD superfamily/HAD-like"/>
    <property type="match status" value="1"/>
</dbReference>
<evidence type="ECO:0000313" key="1">
    <source>
        <dbReference type="EMBL" id="KAF9524658.1"/>
    </source>
</evidence>